<comment type="caution">
    <text evidence="1">The sequence shown here is derived from an EMBL/GenBank/DDBJ whole genome shotgun (WGS) entry which is preliminary data.</text>
</comment>
<dbReference type="AlphaFoldDB" id="A0AAV7VYD6"/>
<accession>A0AAV7VYD6</accession>
<reference evidence="1" key="1">
    <citation type="journal article" date="2022" name="bioRxiv">
        <title>Sequencing and chromosome-scale assembly of the giantPleurodeles waltlgenome.</title>
        <authorList>
            <person name="Brown T."/>
            <person name="Elewa A."/>
            <person name="Iarovenko S."/>
            <person name="Subramanian E."/>
            <person name="Araus A.J."/>
            <person name="Petzold A."/>
            <person name="Susuki M."/>
            <person name="Suzuki K.-i.T."/>
            <person name="Hayashi T."/>
            <person name="Toyoda A."/>
            <person name="Oliveira C."/>
            <person name="Osipova E."/>
            <person name="Leigh N.D."/>
            <person name="Simon A."/>
            <person name="Yun M.H."/>
        </authorList>
    </citation>
    <scope>NUCLEOTIDE SEQUENCE</scope>
    <source>
        <strain evidence="1">20211129_DDA</strain>
        <tissue evidence="1">Liver</tissue>
    </source>
</reference>
<protein>
    <submittedName>
        <fullName evidence="1">Uncharacterized protein</fullName>
    </submittedName>
</protein>
<dbReference type="EMBL" id="JANPWB010000002">
    <property type="protein sequence ID" value="KAJ1205645.1"/>
    <property type="molecule type" value="Genomic_DNA"/>
</dbReference>
<feature type="non-terminal residue" evidence="1">
    <location>
        <position position="1"/>
    </location>
</feature>
<name>A0AAV7VYD6_PLEWA</name>
<dbReference type="Proteomes" id="UP001066276">
    <property type="component" value="Chromosome 1_2"/>
</dbReference>
<evidence type="ECO:0000313" key="2">
    <source>
        <dbReference type="Proteomes" id="UP001066276"/>
    </source>
</evidence>
<proteinExistence type="predicted"/>
<organism evidence="1 2">
    <name type="scientific">Pleurodeles waltl</name>
    <name type="common">Iberian ribbed newt</name>
    <dbReference type="NCBI Taxonomy" id="8319"/>
    <lineage>
        <taxon>Eukaryota</taxon>
        <taxon>Metazoa</taxon>
        <taxon>Chordata</taxon>
        <taxon>Craniata</taxon>
        <taxon>Vertebrata</taxon>
        <taxon>Euteleostomi</taxon>
        <taxon>Amphibia</taxon>
        <taxon>Batrachia</taxon>
        <taxon>Caudata</taxon>
        <taxon>Salamandroidea</taxon>
        <taxon>Salamandridae</taxon>
        <taxon>Pleurodelinae</taxon>
        <taxon>Pleurodeles</taxon>
    </lineage>
</organism>
<sequence>GILHMEEIECIPLPLSPKIRLAPNIPCKNRFELLSEGSDLIEAHDPYTAVIATEAATSPPTTIAVCSDPSASVANLPLILQRVDEVKKLVLQLTKLLQGNMAQQLGCKCHKSEAEGAGGILEVD</sequence>
<feature type="non-terminal residue" evidence="1">
    <location>
        <position position="124"/>
    </location>
</feature>
<gene>
    <name evidence="1" type="ORF">NDU88_001073</name>
</gene>
<keyword evidence="2" id="KW-1185">Reference proteome</keyword>
<evidence type="ECO:0000313" key="1">
    <source>
        <dbReference type="EMBL" id="KAJ1205645.1"/>
    </source>
</evidence>